<dbReference type="PANTHER" id="PTHR19143:SF189">
    <property type="entry name" value="FIBROLEUKIN"/>
    <property type="match status" value="1"/>
</dbReference>
<dbReference type="InterPro" id="IPR050373">
    <property type="entry name" value="Fibrinogen_C-term_domain"/>
</dbReference>
<keyword evidence="3" id="KW-0732">Signal</keyword>
<proteinExistence type="predicted"/>
<evidence type="ECO:0000256" key="2">
    <source>
        <dbReference type="SAM" id="MobiDB-lite"/>
    </source>
</evidence>
<dbReference type="NCBIfam" id="NF040941">
    <property type="entry name" value="GGGWT_bact"/>
    <property type="match status" value="1"/>
</dbReference>
<dbReference type="Pfam" id="PF00147">
    <property type="entry name" value="Fibrinogen_C"/>
    <property type="match status" value="1"/>
</dbReference>
<protein>
    <submittedName>
        <fullName evidence="5">(spotted green pufferfish) hypothetical protein</fullName>
    </submittedName>
</protein>
<reference evidence="5" key="1">
    <citation type="journal article" date="2004" name="Nature">
        <title>Genome duplication in the teleost fish Tetraodon nigroviridis reveals the early vertebrate proto-karyotype.</title>
        <authorList>
            <person name="Jaillon O."/>
            <person name="Aury J.-M."/>
            <person name="Brunet F."/>
            <person name="Petit J.-L."/>
            <person name="Stange-Thomann N."/>
            <person name="Mauceli E."/>
            <person name="Bouneau L."/>
            <person name="Fischer C."/>
            <person name="Ozouf-Costaz C."/>
            <person name="Bernot A."/>
            <person name="Nicaud S."/>
            <person name="Jaffe D."/>
            <person name="Fisher S."/>
            <person name="Lutfalla G."/>
            <person name="Dossat C."/>
            <person name="Segurens B."/>
            <person name="Dasilva C."/>
            <person name="Salanoubat M."/>
            <person name="Levy M."/>
            <person name="Boudet N."/>
            <person name="Castellano S."/>
            <person name="Anthouard V."/>
            <person name="Jubin C."/>
            <person name="Castelli V."/>
            <person name="Katinka M."/>
            <person name="Vacherie B."/>
            <person name="Biemont C."/>
            <person name="Skalli Z."/>
            <person name="Cattolico L."/>
            <person name="Poulain J."/>
            <person name="De Berardinis V."/>
            <person name="Cruaud C."/>
            <person name="Duprat S."/>
            <person name="Brottier P."/>
            <person name="Coutanceau J.-P."/>
            <person name="Gouzy J."/>
            <person name="Parra G."/>
            <person name="Lardier G."/>
            <person name="Chapple C."/>
            <person name="McKernan K.J."/>
            <person name="McEwan P."/>
            <person name="Bosak S."/>
            <person name="Kellis M."/>
            <person name="Volff J.-N."/>
            <person name="Guigo R."/>
            <person name="Zody M.C."/>
            <person name="Mesirov J."/>
            <person name="Lindblad-Toh K."/>
            <person name="Birren B."/>
            <person name="Nusbaum C."/>
            <person name="Kahn D."/>
            <person name="Robinson-Rechavi M."/>
            <person name="Laudet V."/>
            <person name="Schachter V."/>
            <person name="Quetier F."/>
            <person name="Saurin W."/>
            <person name="Scarpelli C."/>
            <person name="Wincker P."/>
            <person name="Lander E.S."/>
            <person name="Weissenbach J."/>
            <person name="Roest Crollius H."/>
        </authorList>
    </citation>
    <scope>NUCLEOTIDE SEQUENCE [LARGE SCALE GENOMIC DNA]</scope>
</reference>
<gene>
    <name evidence="5" type="ORF">GSTENG00034248001</name>
</gene>
<name>Q4RHP0_TETNG</name>
<dbReference type="PROSITE" id="PS51406">
    <property type="entry name" value="FIBRINOGEN_C_2"/>
    <property type="match status" value="1"/>
</dbReference>
<feature type="domain" description="Fibrinogen C-terminal" evidence="4">
    <location>
        <begin position="266"/>
        <end position="499"/>
    </location>
</feature>
<evidence type="ECO:0000259" key="4">
    <source>
        <dbReference type="PROSITE" id="PS51406"/>
    </source>
</evidence>
<dbReference type="EMBL" id="CAAE01015045">
    <property type="protein sequence ID" value="CAG12092.1"/>
    <property type="molecule type" value="Genomic_DNA"/>
</dbReference>
<reference evidence="5" key="2">
    <citation type="submission" date="2004-02" db="EMBL/GenBank/DDBJ databases">
        <authorList>
            <consortium name="Genoscope"/>
            <consortium name="Whitehead Institute Centre for Genome Research"/>
        </authorList>
    </citation>
    <scope>NUCLEOTIDE SEQUENCE</scope>
</reference>
<dbReference type="KEGG" id="tng:GSTEN00034248G001"/>
<dbReference type="InterPro" id="IPR020837">
    <property type="entry name" value="Fibrinogen_CS"/>
</dbReference>
<feature type="signal peptide" evidence="3">
    <location>
        <begin position="1"/>
        <end position="25"/>
    </location>
</feature>
<accession>Q4RHP0</accession>
<dbReference type="CDD" id="cd00087">
    <property type="entry name" value="FReD"/>
    <property type="match status" value="1"/>
</dbReference>
<organism evidence="5">
    <name type="scientific">Tetraodon nigroviridis</name>
    <name type="common">Spotted green pufferfish</name>
    <name type="synonym">Chelonodon nigroviridis</name>
    <dbReference type="NCBI Taxonomy" id="99883"/>
    <lineage>
        <taxon>Eukaryota</taxon>
        <taxon>Metazoa</taxon>
        <taxon>Chordata</taxon>
        <taxon>Craniata</taxon>
        <taxon>Vertebrata</taxon>
        <taxon>Euteleostomi</taxon>
        <taxon>Actinopterygii</taxon>
        <taxon>Neopterygii</taxon>
        <taxon>Teleostei</taxon>
        <taxon>Neoteleostei</taxon>
        <taxon>Acanthomorphata</taxon>
        <taxon>Eupercaria</taxon>
        <taxon>Tetraodontiformes</taxon>
        <taxon>Tetradontoidea</taxon>
        <taxon>Tetraodontidae</taxon>
        <taxon>Tetraodon</taxon>
    </lineage>
</organism>
<dbReference type="AlphaFoldDB" id="Q4RHP0"/>
<dbReference type="OrthoDB" id="6145874at2759"/>
<evidence type="ECO:0000256" key="3">
    <source>
        <dbReference type="SAM" id="SignalP"/>
    </source>
</evidence>
<dbReference type="InterPro" id="IPR036056">
    <property type="entry name" value="Fibrinogen-like_C"/>
</dbReference>
<feature type="chain" id="PRO_5004242829" evidence="3">
    <location>
        <begin position="26"/>
        <end position="502"/>
    </location>
</feature>
<dbReference type="GO" id="GO:0005615">
    <property type="term" value="C:extracellular space"/>
    <property type="evidence" value="ECO:0007669"/>
    <property type="project" value="TreeGrafter"/>
</dbReference>
<feature type="compositionally biased region" description="Polar residues" evidence="2">
    <location>
        <begin position="128"/>
        <end position="142"/>
    </location>
</feature>
<keyword evidence="1" id="KW-1015">Disulfide bond</keyword>
<dbReference type="PROSITE" id="PS00514">
    <property type="entry name" value="FIBRINOGEN_C_1"/>
    <property type="match status" value="1"/>
</dbReference>
<dbReference type="InterPro" id="IPR014716">
    <property type="entry name" value="Fibrinogen_a/b/g_C_1"/>
</dbReference>
<comment type="caution">
    <text evidence="5">The sequence shown here is derived from an EMBL/GenBank/DDBJ whole genome shotgun (WGS) entry which is preliminary data.</text>
</comment>
<evidence type="ECO:0000256" key="1">
    <source>
        <dbReference type="ARBA" id="ARBA00023157"/>
    </source>
</evidence>
<dbReference type="SMART" id="SM00186">
    <property type="entry name" value="FBG"/>
    <property type="match status" value="1"/>
</dbReference>
<evidence type="ECO:0000313" key="5">
    <source>
        <dbReference type="EMBL" id="CAG12092.1"/>
    </source>
</evidence>
<dbReference type="PANTHER" id="PTHR19143">
    <property type="entry name" value="FIBRINOGEN/TENASCIN/ANGIOPOEITIN"/>
    <property type="match status" value="1"/>
</dbReference>
<dbReference type="Gene3D" id="3.90.215.10">
    <property type="entry name" value="Gamma Fibrinogen, chain A, domain 1"/>
    <property type="match status" value="1"/>
</dbReference>
<sequence>MRTVLLCACASLLLAAAWVPHSSQAVDLPINSHQRWDTKGPYSVGSESGSATSCPIKLRPSGQCGSSGAGAEDEDCPYQLTLPPLTIQLPKQFRLLEKAMKELQSLKEVVNKLRSGCQDCRGAGSNGPAGNQQADQSRSQVLVQRDGDEATGQEVPNASSQEERGDGMANGAAVDPTGQGQSPSHGKNTPVPNNLQEMQVKLNRMSVSLRNARSQISALHGRLEGLNLLNINNVQAMVKTQVENITSAVNKLSSTCNTACPVQNSPQYMVAPRDCSDYNVLEAKKNGVYRVTPDPRNGTFEVFCDMESFGGGWTVIQQRLNGSISFNRTWAEYKKGFGGLRGEFWLGNDHIHLLTKAKDMILRIELEDFEGVREYAKYDQFYVANEFLRYRLSVSGYSGTAGNALNFNKHFNHDQKFFSTPDRDNDLYPSGNCGAYYSSGWWFDACMSANLNGKYYHKRYKGVRNGIFWGTWHNMTTEYYPTNYRQAFKTVKMMIRPKNYAP</sequence>
<dbReference type="SUPFAM" id="SSF56496">
    <property type="entry name" value="Fibrinogen C-terminal domain-like"/>
    <property type="match status" value="1"/>
</dbReference>
<feature type="region of interest" description="Disordered" evidence="2">
    <location>
        <begin position="121"/>
        <end position="193"/>
    </location>
</feature>
<dbReference type="InterPro" id="IPR002181">
    <property type="entry name" value="Fibrinogen_a/b/g_C_dom"/>
</dbReference>
<feature type="compositionally biased region" description="Polar residues" evidence="2">
    <location>
        <begin position="178"/>
        <end position="193"/>
    </location>
</feature>